<name>A0A7S8HDA1_9HYPH</name>
<dbReference type="Pfam" id="PF01464">
    <property type="entry name" value="SLT"/>
    <property type="match status" value="1"/>
</dbReference>
<gene>
    <name evidence="6" type="ORF">HW532_17105</name>
</gene>
<evidence type="ECO:0000256" key="2">
    <source>
        <dbReference type="ARBA" id="ARBA00009387"/>
    </source>
</evidence>
<evidence type="ECO:0000256" key="3">
    <source>
        <dbReference type="SAM" id="MobiDB-lite"/>
    </source>
</evidence>
<comment type="similarity">
    <text evidence="1">Belongs to the transglycosylase Slt family.</text>
</comment>
<keyword evidence="7" id="KW-1185">Reference proteome</keyword>
<proteinExistence type="inferred from homology"/>
<feature type="compositionally biased region" description="Low complexity" evidence="3">
    <location>
        <begin position="64"/>
        <end position="73"/>
    </location>
</feature>
<dbReference type="AlphaFoldDB" id="A0A7S8HDA1"/>
<dbReference type="Proteomes" id="UP000593594">
    <property type="component" value="Chromosome"/>
</dbReference>
<dbReference type="InterPro" id="IPR023346">
    <property type="entry name" value="Lysozyme-like_dom_sf"/>
</dbReference>
<dbReference type="PANTHER" id="PTHR37423">
    <property type="entry name" value="SOLUBLE LYTIC MUREIN TRANSGLYCOSYLASE-RELATED"/>
    <property type="match status" value="1"/>
</dbReference>
<evidence type="ECO:0000313" key="6">
    <source>
        <dbReference type="EMBL" id="QPC44264.1"/>
    </source>
</evidence>
<dbReference type="SUPFAM" id="SSF53955">
    <property type="entry name" value="Lysozyme-like"/>
    <property type="match status" value="1"/>
</dbReference>
<sequence length="225" mass="24504">MKVLAPVALALLLGLTAGAQAETRDHSVREQTPITKTKDGARNFAATAGRRHAGFGQQSRARRASVASKVASRPKGGSKSRMAMRRAKYIPIARKVKPDSLPIALVDAVITKESRYVPTVRGSHGEVGLMQIRPSTARQLAKQYGMDEVAGLSSASLVKWLHEPRNNIRLGTLYLKMCHDKAKGQVAATIGCYNAGPGNMWRWKGIKITRNYVSFVNKHMATATN</sequence>
<dbReference type="KEGG" id="kmn:HW532_17105"/>
<dbReference type="RefSeq" id="WP_213161632.1">
    <property type="nucleotide sequence ID" value="NZ_CP058214.1"/>
</dbReference>
<dbReference type="Gene3D" id="1.10.530.10">
    <property type="match status" value="1"/>
</dbReference>
<evidence type="ECO:0000313" key="7">
    <source>
        <dbReference type="Proteomes" id="UP000593594"/>
    </source>
</evidence>
<evidence type="ECO:0000256" key="1">
    <source>
        <dbReference type="ARBA" id="ARBA00007734"/>
    </source>
</evidence>
<feature type="region of interest" description="Disordered" evidence="3">
    <location>
        <begin position="49"/>
        <end position="84"/>
    </location>
</feature>
<feature type="chain" id="PRO_5032878067" evidence="4">
    <location>
        <begin position="22"/>
        <end position="225"/>
    </location>
</feature>
<reference evidence="6 7" key="1">
    <citation type="submission" date="2020-06" db="EMBL/GenBank/DDBJ databases">
        <title>Genome sequence of 2 isolates from Red Sea Mangroves.</title>
        <authorList>
            <person name="Sefrji F."/>
            <person name="Michoud G."/>
            <person name="Merlino G."/>
            <person name="Daffonchio D."/>
        </authorList>
    </citation>
    <scope>NUCLEOTIDE SEQUENCE [LARGE SCALE GENOMIC DNA]</scope>
    <source>
        <strain evidence="6 7">R1DC25</strain>
    </source>
</reference>
<dbReference type="InterPro" id="IPR008258">
    <property type="entry name" value="Transglycosylase_SLT_dom_1"/>
</dbReference>
<keyword evidence="4" id="KW-0732">Signal</keyword>
<dbReference type="CDD" id="cd00254">
    <property type="entry name" value="LT-like"/>
    <property type="match status" value="1"/>
</dbReference>
<comment type="similarity">
    <text evidence="2">Belongs to the virb1 family.</text>
</comment>
<organism evidence="6 7">
    <name type="scientific">Kaustia mangrovi</name>
    <dbReference type="NCBI Taxonomy" id="2593653"/>
    <lineage>
        <taxon>Bacteria</taxon>
        <taxon>Pseudomonadati</taxon>
        <taxon>Pseudomonadota</taxon>
        <taxon>Alphaproteobacteria</taxon>
        <taxon>Hyphomicrobiales</taxon>
        <taxon>Parvibaculaceae</taxon>
        <taxon>Kaustia</taxon>
    </lineage>
</organism>
<evidence type="ECO:0000256" key="4">
    <source>
        <dbReference type="SAM" id="SignalP"/>
    </source>
</evidence>
<accession>A0A7S8HDA1</accession>
<dbReference type="EMBL" id="CP058214">
    <property type="protein sequence ID" value="QPC44264.1"/>
    <property type="molecule type" value="Genomic_DNA"/>
</dbReference>
<protein>
    <submittedName>
        <fullName evidence="6">Lytic transglycosylase domain-containing protein</fullName>
    </submittedName>
</protein>
<evidence type="ECO:0000259" key="5">
    <source>
        <dbReference type="Pfam" id="PF01464"/>
    </source>
</evidence>
<feature type="signal peptide" evidence="4">
    <location>
        <begin position="1"/>
        <end position="21"/>
    </location>
</feature>
<feature type="domain" description="Transglycosylase SLT" evidence="5">
    <location>
        <begin position="100"/>
        <end position="207"/>
    </location>
</feature>
<dbReference type="PANTHER" id="PTHR37423:SF2">
    <property type="entry name" value="MEMBRANE-BOUND LYTIC MUREIN TRANSGLYCOSYLASE C"/>
    <property type="match status" value="1"/>
</dbReference>